<dbReference type="Pfam" id="PF09424">
    <property type="entry name" value="YqeY"/>
    <property type="match status" value="1"/>
</dbReference>
<dbReference type="InterPro" id="IPR023168">
    <property type="entry name" value="GatB_Yqey_C_2"/>
</dbReference>
<evidence type="ECO:0000313" key="2">
    <source>
        <dbReference type="Proteomes" id="UP000324781"/>
    </source>
</evidence>
<sequence length="147" mass="16603">MSLKERLLNDLKEAMKAKDNVRKDTIQLIRSAILQVEKDKKVVLGDDEISEILARELKNRRDALSEIENSGRADMKEKAEREIEIILEYMPKQLTRDELEAIIRETIAETGALSLKDMGKVMKAVMPKVKGKADGTVVNEIVKSLLA</sequence>
<name>A0A1M6GVZ0_9FIRM</name>
<evidence type="ECO:0000313" key="1">
    <source>
        <dbReference type="EMBL" id="SHJ14096.1"/>
    </source>
</evidence>
<accession>A0A1M6GVZ0</accession>
<evidence type="ECO:0008006" key="3">
    <source>
        <dbReference type="Google" id="ProtNLM"/>
    </source>
</evidence>
<dbReference type="InterPro" id="IPR019004">
    <property type="entry name" value="YqeY/Aim41"/>
</dbReference>
<organism evidence="1 2">
    <name type="scientific">Thermoclostridium caenicola</name>
    <dbReference type="NCBI Taxonomy" id="659425"/>
    <lineage>
        <taxon>Bacteria</taxon>
        <taxon>Bacillati</taxon>
        <taxon>Bacillota</taxon>
        <taxon>Clostridia</taxon>
        <taxon>Eubacteriales</taxon>
        <taxon>Oscillospiraceae</taxon>
        <taxon>Thermoclostridium</taxon>
    </lineage>
</organism>
<keyword evidence="2" id="KW-1185">Reference proteome</keyword>
<proteinExistence type="predicted"/>
<dbReference type="AlphaFoldDB" id="A0A1M6GVZ0"/>
<dbReference type="Gene3D" id="1.10.10.410">
    <property type="match status" value="1"/>
</dbReference>
<dbReference type="Proteomes" id="UP000324781">
    <property type="component" value="Unassembled WGS sequence"/>
</dbReference>
<reference evidence="1 2" key="1">
    <citation type="submission" date="2016-11" db="EMBL/GenBank/DDBJ databases">
        <authorList>
            <person name="Varghese N."/>
            <person name="Submissions S."/>
        </authorList>
    </citation>
    <scope>NUCLEOTIDE SEQUENCE [LARGE SCALE GENOMIC DNA]</scope>
    <source>
        <strain evidence="1 2">DSM 19027</strain>
    </source>
</reference>
<dbReference type="Gene3D" id="1.10.1510.10">
    <property type="entry name" value="Uncharacterised protein YqeY/AIM41 PF09424, N-terminal domain"/>
    <property type="match status" value="1"/>
</dbReference>
<dbReference type="RefSeq" id="WP_149678837.1">
    <property type="nucleotide sequence ID" value="NZ_DAONMB010000240.1"/>
</dbReference>
<dbReference type="InterPro" id="IPR003789">
    <property type="entry name" value="Asn/Gln_tRNA_amidoTrase-B-like"/>
</dbReference>
<protein>
    <recommendedName>
        <fullName evidence="3">GatB/YqeY domain-containing protein</fullName>
    </recommendedName>
</protein>
<dbReference type="PANTHER" id="PTHR28055:SF1">
    <property type="entry name" value="ALTERED INHERITANCE OF MITOCHONDRIA PROTEIN 41, MITOCHONDRIAL"/>
    <property type="match status" value="1"/>
</dbReference>
<dbReference type="InterPro" id="IPR042184">
    <property type="entry name" value="YqeY/Aim41_N"/>
</dbReference>
<dbReference type="OrthoDB" id="9794041at2"/>
<dbReference type="PANTHER" id="PTHR28055">
    <property type="entry name" value="ALTERED INHERITANCE OF MITOCHONDRIA PROTEIN 41, MITOCHONDRIAL"/>
    <property type="match status" value="1"/>
</dbReference>
<dbReference type="SUPFAM" id="SSF89095">
    <property type="entry name" value="GatB/YqeY motif"/>
    <property type="match status" value="1"/>
</dbReference>
<dbReference type="EMBL" id="FQZP01000027">
    <property type="protein sequence ID" value="SHJ14096.1"/>
    <property type="molecule type" value="Genomic_DNA"/>
</dbReference>
<gene>
    <name evidence="1" type="ORF">SAMN05444373_10277</name>
</gene>
<dbReference type="GO" id="GO:0016884">
    <property type="term" value="F:carbon-nitrogen ligase activity, with glutamine as amido-N-donor"/>
    <property type="evidence" value="ECO:0007669"/>
    <property type="project" value="InterPro"/>
</dbReference>